<dbReference type="FunFam" id="3.30.70.330:FF:000523">
    <property type="entry name" value="Pre-mRNA splicing factor (Prp24), putative"/>
    <property type="match status" value="1"/>
</dbReference>
<dbReference type="InterPro" id="IPR035979">
    <property type="entry name" value="RBD_domain_sf"/>
</dbReference>
<dbReference type="InParanoid" id="A0A194X7N2"/>
<reference evidence="12 13" key="1">
    <citation type="submission" date="2015-10" db="EMBL/GenBank/DDBJ databases">
        <title>Full genome of DAOMC 229536 Phialocephala scopiformis, a fungal endophyte of spruce producing the potent anti-insectan compound rugulosin.</title>
        <authorList>
            <consortium name="DOE Joint Genome Institute"/>
            <person name="Walker A.K."/>
            <person name="Frasz S.L."/>
            <person name="Seifert K.A."/>
            <person name="Miller J.D."/>
            <person name="Mondo S.J."/>
            <person name="Labutti K."/>
            <person name="Lipzen A."/>
            <person name="Dockter R."/>
            <person name="Kennedy M."/>
            <person name="Grigoriev I.V."/>
            <person name="Spatafora J.W."/>
        </authorList>
    </citation>
    <scope>NUCLEOTIDE SEQUENCE [LARGE SCALE GENOMIC DNA]</scope>
    <source>
        <strain evidence="12 13">CBS 120377</strain>
    </source>
</reference>
<dbReference type="FunFam" id="3.30.70.330:FF:000588">
    <property type="entry name" value="Pre-mRNA splicing factor (Prp24), putative"/>
    <property type="match status" value="1"/>
</dbReference>
<dbReference type="CDD" id="cd00590">
    <property type="entry name" value="RRM_SF"/>
    <property type="match status" value="1"/>
</dbReference>
<organism evidence="12 13">
    <name type="scientific">Mollisia scopiformis</name>
    <name type="common">Conifer needle endophyte fungus</name>
    <name type="synonym">Phialocephala scopiformis</name>
    <dbReference type="NCBI Taxonomy" id="149040"/>
    <lineage>
        <taxon>Eukaryota</taxon>
        <taxon>Fungi</taxon>
        <taxon>Dikarya</taxon>
        <taxon>Ascomycota</taxon>
        <taxon>Pezizomycotina</taxon>
        <taxon>Leotiomycetes</taxon>
        <taxon>Helotiales</taxon>
        <taxon>Mollisiaceae</taxon>
        <taxon>Mollisia</taxon>
    </lineage>
</organism>
<accession>A0A194X7N2</accession>
<keyword evidence="4 9" id="KW-0694">RNA-binding</keyword>
<feature type="compositionally biased region" description="Low complexity" evidence="10">
    <location>
        <begin position="797"/>
        <end position="812"/>
    </location>
</feature>
<dbReference type="GO" id="GO:0008380">
    <property type="term" value="P:RNA splicing"/>
    <property type="evidence" value="ECO:0007669"/>
    <property type="project" value="UniProtKB-KW"/>
</dbReference>
<dbReference type="GO" id="GO:0006397">
    <property type="term" value="P:mRNA processing"/>
    <property type="evidence" value="ECO:0007669"/>
    <property type="project" value="UniProtKB-KW"/>
</dbReference>
<dbReference type="Gene3D" id="1.25.40.10">
    <property type="entry name" value="Tetratricopeptide repeat domain"/>
    <property type="match status" value="2"/>
</dbReference>
<evidence type="ECO:0000313" key="13">
    <source>
        <dbReference type="Proteomes" id="UP000070700"/>
    </source>
</evidence>
<sequence>MSDPVGEDGWLALVDEASRTAGDLEQRVGVVELYKRAIAAEPWSVKLWLAYCEWVWSLYTDCQNGDAGWPEEEQLLGQELFSLETALDVWQQGAQATQYRLSDSHELWNRWMSIELDQLANPPSPQSLERIRTLFFDRLQNPHANWEETSQMFSAFISKYDEAAYESTMVQVTKMAKGAKDIYENHEDHELKLRQAINSGNNELVKQEMKNYLEWEHGLTLKKTKKGAPVNSPIFCVALYERALCSTPLGSDASVWEDYIVFLSDTKANVPNAQLPAVLPVIQRATNHCPWSGSLWARYILCAESEGLPFSTMEQIKHAATNTRELDRDGMASVVDFYIAWSSYLKRLAMVADASDENVDVADMGLPTALEDVQTWGNRRHGKEWKGDPMFRIERLIIEHLTQKNHVEQAREFWRNLIKTHDGSLDWPEKIIEIYVRHCQLYEDVDVLLKAMSIVRRVSKGVARRRETEAAALYAQQQQQMEIDQEVQPEVPMETATDSPSSATKRKRESEEVDGAVNKKVKSVDQDALREQHLKRDRENTTVLVTNLPPEVAQTKVRQYFKEYGHINSIAVKSETDKLSSSALIEFRTPEEAQSALLRDNKYFVDKQIRVIPGTGLTLFVTNFPPTADDAYLHKLFKDCGEIFNIRWPSLKANTHRRFCYISFKTPEGAAAATQLDGQSLGGVYKLSAKYSDPANKKDREGAMAEGRELHITGLDFSITDDQVREVFGKYGNVVRVNILKKTSGESKGAGFVAFEKKEEATAALELDKTKLKSRILNVEMSVGKNFKPTATTVVKGSSASPAPDGDSAMSPSPAPEGHLNTHAFQGPSKTEITNRTMTLMNIPDTVNDARIRAIAEPYGEIVKLSLRPDHQGAIIEYADAAAAGRAALALENHEIAPGRNLRTGGLKDLFAEKDEVKTDMIQTGPGKKAGPAFMQPTAPVRRPGQGGKSGVGQKKGLGYSVPKAAPSSARPSNDGVNDANGENKKPKSNADFKAMFLKGGTE</sequence>
<dbReference type="SUPFAM" id="SSF48452">
    <property type="entry name" value="TPR-like"/>
    <property type="match status" value="1"/>
</dbReference>
<feature type="domain" description="RRM" evidence="11">
    <location>
        <begin position="708"/>
        <end position="784"/>
    </location>
</feature>
<evidence type="ECO:0000256" key="1">
    <source>
        <dbReference type="ARBA" id="ARBA00004123"/>
    </source>
</evidence>
<dbReference type="FunFam" id="3.30.70.330:FF:000365">
    <property type="entry name" value="U4/U6 snRNA-associated-splicing factor PRP24"/>
    <property type="match status" value="1"/>
</dbReference>
<evidence type="ECO:0000313" key="12">
    <source>
        <dbReference type="EMBL" id="KUJ15807.1"/>
    </source>
</evidence>
<comment type="subcellular location">
    <subcellularLocation>
        <location evidence="1">Nucleus</location>
    </subcellularLocation>
</comment>
<name>A0A194X7N2_MOLSC</name>
<evidence type="ECO:0000256" key="10">
    <source>
        <dbReference type="SAM" id="MobiDB-lite"/>
    </source>
</evidence>
<protein>
    <recommendedName>
        <fullName evidence="8">U4/U6 snRNA-associated-splicing factor PRP24</fullName>
    </recommendedName>
</protein>
<feature type="domain" description="RRM" evidence="11">
    <location>
        <begin position="541"/>
        <end position="616"/>
    </location>
</feature>
<feature type="compositionally biased region" description="Basic and acidic residues" evidence="10">
    <location>
        <begin position="982"/>
        <end position="991"/>
    </location>
</feature>
<keyword evidence="5" id="KW-0508">mRNA splicing</keyword>
<feature type="region of interest" description="Disordered" evidence="10">
    <location>
        <begin position="922"/>
        <end position="1003"/>
    </location>
</feature>
<dbReference type="GeneID" id="28819131"/>
<dbReference type="InterPro" id="IPR031766">
    <property type="entry name" value="RRM_occluded"/>
</dbReference>
<feature type="region of interest" description="Disordered" evidence="10">
    <location>
        <begin position="481"/>
        <end position="516"/>
    </location>
</feature>
<dbReference type="InterPro" id="IPR012677">
    <property type="entry name" value="Nucleotide-bd_a/b_plait_sf"/>
</dbReference>
<feature type="compositionally biased region" description="Gly residues" evidence="10">
    <location>
        <begin position="945"/>
        <end position="956"/>
    </location>
</feature>
<dbReference type="OrthoDB" id="360390at2759"/>
<keyword evidence="3" id="KW-0677">Repeat</keyword>
<dbReference type="GO" id="GO:0005688">
    <property type="term" value="C:U6 snRNP"/>
    <property type="evidence" value="ECO:0007669"/>
    <property type="project" value="UniProtKB-ARBA"/>
</dbReference>
<evidence type="ECO:0000259" key="11">
    <source>
        <dbReference type="PROSITE" id="PS50102"/>
    </source>
</evidence>
<dbReference type="Pfam" id="PF00076">
    <property type="entry name" value="RRM_1"/>
    <property type="match status" value="3"/>
</dbReference>
<dbReference type="InterPro" id="IPR003107">
    <property type="entry name" value="HAT"/>
</dbReference>
<proteinExistence type="predicted"/>
<comment type="function">
    <text evidence="7">Functions as a recycling factor of the spliceosome, a machinery that forms on each precursor-messenger RNA (pre-mRNA) and catalyzes the removal of introns. Chaperones the re-annealing of U4 and U6 snRNAs (small nuclear RNAs) released from previous rounds of splicing, an initial step in reforming the U4/U6-U5 tri-snRNP (small nuclear ribonucleoprotein) that can reassemble into another spliceosome complex; this step involves binding U6 and facilitating the unwinding of the U6 internal stem loop, followed by base-pairing of U6 to U4.</text>
</comment>
<gene>
    <name evidence="12" type="ORF">LY89DRAFT_587100</name>
</gene>
<dbReference type="KEGG" id="psco:LY89DRAFT_587100"/>
<dbReference type="CDD" id="cd12297">
    <property type="entry name" value="RRM2_Prp24"/>
    <property type="match status" value="1"/>
</dbReference>
<feature type="region of interest" description="Disordered" evidence="10">
    <location>
        <begin position="794"/>
        <end position="827"/>
    </location>
</feature>
<evidence type="ECO:0000256" key="9">
    <source>
        <dbReference type="PROSITE-ProRule" id="PRU00176"/>
    </source>
</evidence>
<dbReference type="PROSITE" id="PS50102">
    <property type="entry name" value="RRM"/>
    <property type="match status" value="4"/>
</dbReference>
<dbReference type="Proteomes" id="UP000070700">
    <property type="component" value="Unassembled WGS sequence"/>
</dbReference>
<dbReference type="GO" id="GO:0003723">
    <property type="term" value="F:RNA binding"/>
    <property type="evidence" value="ECO:0007669"/>
    <property type="project" value="UniProtKB-UniRule"/>
</dbReference>
<keyword evidence="2" id="KW-0507">mRNA processing</keyword>
<dbReference type="SMART" id="SM00360">
    <property type="entry name" value="RRM"/>
    <property type="match status" value="4"/>
</dbReference>
<dbReference type="InterPro" id="IPR011990">
    <property type="entry name" value="TPR-like_helical_dom_sf"/>
</dbReference>
<dbReference type="RefSeq" id="XP_018070162.1">
    <property type="nucleotide sequence ID" value="XM_018209405.1"/>
</dbReference>
<evidence type="ECO:0000256" key="6">
    <source>
        <dbReference type="ARBA" id="ARBA00023242"/>
    </source>
</evidence>
<dbReference type="SUPFAM" id="SSF54928">
    <property type="entry name" value="RNA-binding domain, RBD"/>
    <property type="match status" value="4"/>
</dbReference>
<evidence type="ECO:0000256" key="4">
    <source>
        <dbReference type="ARBA" id="ARBA00022884"/>
    </source>
</evidence>
<dbReference type="Gene3D" id="3.30.70.330">
    <property type="match status" value="4"/>
</dbReference>
<feature type="domain" description="RRM" evidence="11">
    <location>
        <begin position="617"/>
        <end position="694"/>
    </location>
</feature>
<dbReference type="AlphaFoldDB" id="A0A194X7N2"/>
<evidence type="ECO:0000256" key="3">
    <source>
        <dbReference type="ARBA" id="ARBA00022737"/>
    </source>
</evidence>
<dbReference type="EMBL" id="KQ947417">
    <property type="protein sequence ID" value="KUJ15807.1"/>
    <property type="molecule type" value="Genomic_DNA"/>
</dbReference>
<keyword evidence="13" id="KW-1185">Reference proteome</keyword>
<dbReference type="PANTHER" id="PTHR24012">
    <property type="entry name" value="RNA BINDING PROTEIN"/>
    <property type="match status" value="1"/>
</dbReference>
<keyword evidence="6" id="KW-0539">Nucleus</keyword>
<dbReference type="SMART" id="SM00386">
    <property type="entry name" value="HAT"/>
    <property type="match status" value="2"/>
</dbReference>
<dbReference type="Pfam" id="PF16842">
    <property type="entry name" value="RRM_occluded"/>
    <property type="match status" value="1"/>
</dbReference>
<dbReference type="InterPro" id="IPR000504">
    <property type="entry name" value="RRM_dom"/>
</dbReference>
<evidence type="ECO:0000256" key="2">
    <source>
        <dbReference type="ARBA" id="ARBA00022664"/>
    </source>
</evidence>
<dbReference type="InterPro" id="IPR034398">
    <property type="entry name" value="Prp24_RRM2"/>
</dbReference>
<evidence type="ECO:0000256" key="7">
    <source>
        <dbReference type="ARBA" id="ARBA00093374"/>
    </source>
</evidence>
<evidence type="ECO:0000256" key="5">
    <source>
        <dbReference type="ARBA" id="ARBA00023187"/>
    </source>
</evidence>
<evidence type="ECO:0000256" key="8">
    <source>
        <dbReference type="ARBA" id="ARBA00093627"/>
    </source>
</evidence>
<feature type="domain" description="RRM" evidence="11">
    <location>
        <begin position="836"/>
        <end position="909"/>
    </location>
</feature>
<dbReference type="STRING" id="149040.A0A194X7N2"/>